<protein>
    <submittedName>
        <fullName evidence="1">Uncharacterized protein</fullName>
    </submittedName>
</protein>
<dbReference type="EMBL" id="CP042435">
    <property type="protein sequence ID" value="QEC66255.1"/>
    <property type="molecule type" value="Genomic_DNA"/>
</dbReference>
<proteinExistence type="predicted"/>
<dbReference type="RefSeq" id="WP_147188055.1">
    <property type="nucleotide sequence ID" value="NZ_CP042435.1"/>
</dbReference>
<dbReference type="Proteomes" id="UP000321533">
    <property type="component" value="Chromosome"/>
</dbReference>
<name>A0A5B8V5C3_9BACT</name>
<evidence type="ECO:0000313" key="1">
    <source>
        <dbReference type="EMBL" id="QEC66255.1"/>
    </source>
</evidence>
<organism evidence="1 2">
    <name type="scientific">Panacibacter ginsenosidivorans</name>
    <dbReference type="NCBI Taxonomy" id="1813871"/>
    <lineage>
        <taxon>Bacteria</taxon>
        <taxon>Pseudomonadati</taxon>
        <taxon>Bacteroidota</taxon>
        <taxon>Chitinophagia</taxon>
        <taxon>Chitinophagales</taxon>
        <taxon>Chitinophagaceae</taxon>
        <taxon>Panacibacter</taxon>
    </lineage>
</organism>
<dbReference type="OrthoDB" id="677610at2"/>
<reference evidence="1 2" key="1">
    <citation type="journal article" date="2016" name="Int. J. Syst. Evol. Microbiol.">
        <title>Panacibacter ginsenosidivorans gen. nov., sp. nov., with ginsenoside converting activity isolated from soil of a ginseng field.</title>
        <authorList>
            <person name="Siddiqi M.Z."/>
            <person name="Muhammad Shafi S."/>
            <person name="Choi K.D."/>
            <person name="Im W.T."/>
        </authorList>
    </citation>
    <scope>NUCLEOTIDE SEQUENCE [LARGE SCALE GENOMIC DNA]</scope>
    <source>
        <strain evidence="1 2">Gsoil1550</strain>
    </source>
</reference>
<gene>
    <name evidence="1" type="ORF">FRZ67_02635</name>
</gene>
<keyword evidence="2" id="KW-1185">Reference proteome</keyword>
<dbReference type="AlphaFoldDB" id="A0A5B8V5C3"/>
<dbReference type="KEGG" id="pgin:FRZ67_02635"/>
<evidence type="ECO:0000313" key="2">
    <source>
        <dbReference type="Proteomes" id="UP000321533"/>
    </source>
</evidence>
<sequence>MPNTIAEYYTDELVDWNNAIVFYNNEMDEFDHKLAEVISRNSIVGIAEKVEAHQSLLNKVSEKFYKLEMEIQQQETALKTDSMLIDNASINDTIEKRQMELRSKIQAAEKEYIDIKFGCYNFLSDTLRKKKD</sequence>
<accession>A0A5B8V5C3</accession>